<proteinExistence type="inferred from homology"/>
<dbReference type="PANTHER" id="PTHR43597">
    <property type="entry name" value="SULFUR ACCEPTOR PROTEIN CSDE"/>
    <property type="match status" value="1"/>
</dbReference>
<dbReference type="Proteomes" id="UP000010384">
    <property type="component" value="Chromosome"/>
</dbReference>
<comment type="similarity">
    <text evidence="1">Belongs to the SufE family.</text>
</comment>
<dbReference type="InterPro" id="IPR003808">
    <property type="entry name" value="Fe-S_metab-assoc_dom"/>
</dbReference>
<dbReference type="Pfam" id="PF02657">
    <property type="entry name" value="SufE"/>
    <property type="match status" value="1"/>
</dbReference>
<dbReference type="SUPFAM" id="SSF82649">
    <property type="entry name" value="SufE/NifU"/>
    <property type="match status" value="1"/>
</dbReference>
<name>K9U291_CHRTP</name>
<dbReference type="OrthoDB" id="542067at2"/>
<evidence type="ECO:0000313" key="4">
    <source>
        <dbReference type="Proteomes" id="UP000010384"/>
    </source>
</evidence>
<dbReference type="Gene3D" id="3.90.1010.10">
    <property type="match status" value="1"/>
</dbReference>
<dbReference type="AlphaFoldDB" id="K9U291"/>
<keyword evidence="4" id="KW-1185">Reference proteome</keyword>
<sequence length="149" mass="16658">MPSVTKPLPPSLELIVRRFQQISEPKRRYEYLLWFAKRVPELPETEKIPENKVLGCVSQVYIAAALTDGKVTFCGDADAQITKGLVGLLMEGLNGLTPDEIAQLTPEFIQQTGLNVSLTPSRSNGFYNIFQMMQKKAVACQLTNPQLFK</sequence>
<protein>
    <submittedName>
        <fullName evidence="3">Fe-S metabolism associated SufE</fullName>
    </submittedName>
</protein>
<dbReference type="HOGENOM" id="CLU_124502_0_1_3"/>
<dbReference type="eggNOG" id="COG2166">
    <property type="taxonomic scope" value="Bacteria"/>
</dbReference>
<dbReference type="PANTHER" id="PTHR43597:SF5">
    <property type="entry name" value="SUFE-LIKE PROTEIN 2, CHLOROPLASTIC"/>
    <property type="match status" value="1"/>
</dbReference>
<evidence type="ECO:0000313" key="3">
    <source>
        <dbReference type="EMBL" id="AFY89217.1"/>
    </source>
</evidence>
<dbReference type="EMBL" id="CP003597">
    <property type="protein sequence ID" value="AFY89217.1"/>
    <property type="molecule type" value="Genomic_DNA"/>
</dbReference>
<feature type="domain" description="Fe-S metabolism associated" evidence="2">
    <location>
        <begin position="17"/>
        <end position="135"/>
    </location>
</feature>
<reference evidence="3 4" key="1">
    <citation type="submission" date="2012-06" db="EMBL/GenBank/DDBJ databases">
        <title>Finished chromosome of genome of Chroococcidiopsis thermalis PCC 7203.</title>
        <authorList>
            <consortium name="US DOE Joint Genome Institute"/>
            <person name="Gugger M."/>
            <person name="Coursin T."/>
            <person name="Rippka R."/>
            <person name="Tandeau De Marsac N."/>
            <person name="Huntemann M."/>
            <person name="Wei C.-L."/>
            <person name="Han J."/>
            <person name="Detter J.C."/>
            <person name="Han C."/>
            <person name="Tapia R."/>
            <person name="Davenport K."/>
            <person name="Daligault H."/>
            <person name="Erkkila T."/>
            <person name="Gu W."/>
            <person name="Munk A.C.C."/>
            <person name="Teshima H."/>
            <person name="Xu Y."/>
            <person name="Chain P."/>
            <person name="Chen A."/>
            <person name="Krypides N."/>
            <person name="Mavromatis K."/>
            <person name="Markowitz V."/>
            <person name="Szeto E."/>
            <person name="Ivanova N."/>
            <person name="Mikhailova N."/>
            <person name="Ovchinnikova G."/>
            <person name="Pagani I."/>
            <person name="Pati A."/>
            <person name="Goodwin L."/>
            <person name="Peters L."/>
            <person name="Pitluck S."/>
            <person name="Woyke T."/>
            <person name="Kerfeld C."/>
        </authorList>
    </citation>
    <scope>NUCLEOTIDE SEQUENCE [LARGE SCALE GENOMIC DNA]</scope>
    <source>
        <strain evidence="3 4">PCC 7203</strain>
    </source>
</reference>
<gene>
    <name evidence="3" type="ORF">Chro_3788</name>
</gene>
<accession>K9U291</accession>
<organism evidence="3 4">
    <name type="scientific">Chroococcidiopsis thermalis (strain PCC 7203)</name>
    <dbReference type="NCBI Taxonomy" id="251229"/>
    <lineage>
        <taxon>Bacteria</taxon>
        <taxon>Bacillati</taxon>
        <taxon>Cyanobacteriota</taxon>
        <taxon>Cyanophyceae</taxon>
        <taxon>Chroococcidiopsidales</taxon>
        <taxon>Chroococcidiopsidaceae</taxon>
        <taxon>Chroococcidiopsis</taxon>
    </lineage>
</organism>
<evidence type="ECO:0000259" key="2">
    <source>
        <dbReference type="Pfam" id="PF02657"/>
    </source>
</evidence>
<evidence type="ECO:0000256" key="1">
    <source>
        <dbReference type="ARBA" id="ARBA00010282"/>
    </source>
</evidence>
<dbReference type="PATRIC" id="fig|251229.3.peg.4418"/>
<dbReference type="KEGG" id="cthe:Chro_3788"/>
<dbReference type="STRING" id="251229.Chro_3788"/>
<dbReference type="InParanoid" id="K9U291"/>
<dbReference type="RefSeq" id="WP_015155760.1">
    <property type="nucleotide sequence ID" value="NC_019695.1"/>
</dbReference>